<name>A0AAE0Y7T7_9GAST</name>
<proteinExistence type="predicted"/>
<reference evidence="1" key="1">
    <citation type="journal article" date="2023" name="G3 (Bethesda)">
        <title>A reference genome for the long-term kleptoplast-retaining sea slug Elysia crispata morphotype clarki.</title>
        <authorList>
            <person name="Eastman K.E."/>
            <person name="Pendleton A.L."/>
            <person name="Shaikh M.A."/>
            <person name="Suttiyut T."/>
            <person name="Ogas R."/>
            <person name="Tomko P."/>
            <person name="Gavelis G."/>
            <person name="Widhalm J.R."/>
            <person name="Wisecaver J.H."/>
        </authorList>
    </citation>
    <scope>NUCLEOTIDE SEQUENCE</scope>
    <source>
        <strain evidence="1">ECLA1</strain>
    </source>
</reference>
<dbReference type="AlphaFoldDB" id="A0AAE0Y7T7"/>
<evidence type="ECO:0000313" key="1">
    <source>
        <dbReference type="EMBL" id="KAK3734340.1"/>
    </source>
</evidence>
<evidence type="ECO:0000313" key="2">
    <source>
        <dbReference type="Proteomes" id="UP001283361"/>
    </source>
</evidence>
<sequence length="66" mass="7194">MVGPELSRLVYQESQTDDLTIYSRRCDAVGERSHPTSSPPCLGLEAPGTPTQHVTVFRLARVAPAQ</sequence>
<protein>
    <submittedName>
        <fullName evidence="1">Uncharacterized protein</fullName>
    </submittedName>
</protein>
<dbReference type="EMBL" id="JAWDGP010006855">
    <property type="protein sequence ID" value="KAK3734340.1"/>
    <property type="molecule type" value="Genomic_DNA"/>
</dbReference>
<organism evidence="1 2">
    <name type="scientific">Elysia crispata</name>
    <name type="common">lettuce slug</name>
    <dbReference type="NCBI Taxonomy" id="231223"/>
    <lineage>
        <taxon>Eukaryota</taxon>
        <taxon>Metazoa</taxon>
        <taxon>Spiralia</taxon>
        <taxon>Lophotrochozoa</taxon>
        <taxon>Mollusca</taxon>
        <taxon>Gastropoda</taxon>
        <taxon>Heterobranchia</taxon>
        <taxon>Euthyneura</taxon>
        <taxon>Panpulmonata</taxon>
        <taxon>Sacoglossa</taxon>
        <taxon>Placobranchoidea</taxon>
        <taxon>Plakobranchidae</taxon>
        <taxon>Elysia</taxon>
    </lineage>
</organism>
<gene>
    <name evidence="1" type="ORF">RRG08_058495</name>
</gene>
<dbReference type="Proteomes" id="UP001283361">
    <property type="component" value="Unassembled WGS sequence"/>
</dbReference>
<keyword evidence="2" id="KW-1185">Reference proteome</keyword>
<accession>A0AAE0Y7T7</accession>
<comment type="caution">
    <text evidence="1">The sequence shown here is derived from an EMBL/GenBank/DDBJ whole genome shotgun (WGS) entry which is preliminary data.</text>
</comment>